<dbReference type="Pfam" id="PF08241">
    <property type="entry name" value="Methyltransf_11"/>
    <property type="match status" value="1"/>
</dbReference>
<name>A0A0S7BF15_9CHLR</name>
<gene>
    <name evidence="2" type="ORF">LARV_00787</name>
</gene>
<dbReference type="SUPFAM" id="SSF53335">
    <property type="entry name" value="S-adenosyl-L-methionine-dependent methyltransferases"/>
    <property type="match status" value="1"/>
</dbReference>
<dbReference type="CDD" id="cd02440">
    <property type="entry name" value="AdoMet_MTases"/>
    <property type="match status" value="1"/>
</dbReference>
<keyword evidence="2" id="KW-0808">Transferase</keyword>
<dbReference type="AlphaFoldDB" id="A0A0S7BF15"/>
<evidence type="ECO:0000313" key="3">
    <source>
        <dbReference type="Proteomes" id="UP000055060"/>
    </source>
</evidence>
<dbReference type="EMBL" id="DF967972">
    <property type="protein sequence ID" value="GAP13046.1"/>
    <property type="molecule type" value="Genomic_DNA"/>
</dbReference>
<evidence type="ECO:0000313" key="2">
    <source>
        <dbReference type="EMBL" id="GAP13046.1"/>
    </source>
</evidence>
<sequence>MHERRFNREIDRLRDPERVARLEVNRVVELSLAGLATPRAVLDVGTGSGLFAEQFAARGMAVTGLDANPAMLPVARQYVPSGTFQEGIAEHLSFPDGSFDLVFMGLLLHETDDPQAALIEARRVTRQRLSVLEWVDEDQPFGPPRADRLSFEKIDTLARLAGFTKRTPLRLENLALYFLE</sequence>
<dbReference type="GO" id="GO:0008757">
    <property type="term" value="F:S-adenosylmethionine-dependent methyltransferase activity"/>
    <property type="evidence" value="ECO:0007669"/>
    <property type="project" value="InterPro"/>
</dbReference>
<dbReference type="PANTHER" id="PTHR43591">
    <property type="entry name" value="METHYLTRANSFERASE"/>
    <property type="match status" value="1"/>
</dbReference>
<dbReference type="Gene3D" id="3.40.50.150">
    <property type="entry name" value="Vaccinia Virus protein VP39"/>
    <property type="match status" value="1"/>
</dbReference>
<dbReference type="GO" id="GO:0032259">
    <property type="term" value="P:methylation"/>
    <property type="evidence" value="ECO:0007669"/>
    <property type="project" value="UniProtKB-KW"/>
</dbReference>
<feature type="domain" description="Methyltransferase type 11" evidence="1">
    <location>
        <begin position="42"/>
        <end position="127"/>
    </location>
</feature>
<protein>
    <submittedName>
        <fullName evidence="2">Methylase</fullName>
    </submittedName>
</protein>
<dbReference type="InterPro" id="IPR013216">
    <property type="entry name" value="Methyltransf_11"/>
</dbReference>
<organism evidence="2">
    <name type="scientific">Longilinea arvoryzae</name>
    <dbReference type="NCBI Taxonomy" id="360412"/>
    <lineage>
        <taxon>Bacteria</taxon>
        <taxon>Bacillati</taxon>
        <taxon>Chloroflexota</taxon>
        <taxon>Anaerolineae</taxon>
        <taxon>Anaerolineales</taxon>
        <taxon>Anaerolineaceae</taxon>
        <taxon>Longilinea</taxon>
    </lineage>
</organism>
<keyword evidence="2" id="KW-0489">Methyltransferase</keyword>
<dbReference type="RefSeq" id="WP_075072411.1">
    <property type="nucleotide sequence ID" value="NZ_DF967972.1"/>
</dbReference>
<dbReference type="OrthoDB" id="163232at2"/>
<proteinExistence type="predicted"/>
<accession>A0A0S7BF15</accession>
<dbReference type="Proteomes" id="UP000055060">
    <property type="component" value="Unassembled WGS sequence"/>
</dbReference>
<keyword evidence="3" id="KW-1185">Reference proteome</keyword>
<evidence type="ECO:0000259" key="1">
    <source>
        <dbReference type="Pfam" id="PF08241"/>
    </source>
</evidence>
<reference evidence="2" key="1">
    <citation type="submission" date="2015-07" db="EMBL/GenBank/DDBJ databases">
        <title>Draft Genome Sequences of Anaerolinea thermolimosa IMO-1, Bellilinea caldifistulae GOMI-1, Leptolinea tardivitalis YMTK-2, Levilinea saccharolytica KIBI-1,Longilinea arvoryzae KOME-1, Previously Described as Members of the Anaerolineaceae (Chloroflexi).</title>
        <authorList>
            <person name="Sekiguchi Y."/>
            <person name="Ohashi A."/>
            <person name="Matsuura N."/>
            <person name="Tourlousse M.D."/>
        </authorList>
    </citation>
    <scope>NUCLEOTIDE SEQUENCE [LARGE SCALE GENOMIC DNA]</scope>
    <source>
        <strain evidence="2">KOME-1</strain>
    </source>
</reference>
<dbReference type="STRING" id="360412.LARV_00787"/>
<dbReference type="PANTHER" id="PTHR43591:SF110">
    <property type="entry name" value="RHODANESE DOMAIN-CONTAINING PROTEIN"/>
    <property type="match status" value="1"/>
</dbReference>
<dbReference type="InterPro" id="IPR029063">
    <property type="entry name" value="SAM-dependent_MTases_sf"/>
</dbReference>